<dbReference type="EMBL" id="FOGP01000001">
    <property type="protein sequence ID" value="SER29425.1"/>
    <property type="molecule type" value="Genomic_DNA"/>
</dbReference>
<name>A0A1H9N182_9ACTN</name>
<dbReference type="PANTHER" id="PTHR48081:SF8">
    <property type="entry name" value="ALPHA_BETA HYDROLASE FOLD-3 DOMAIN-CONTAINING PROTEIN-RELATED"/>
    <property type="match status" value="1"/>
</dbReference>
<gene>
    <name evidence="4" type="ORF">SAMN05216446_0085</name>
    <name evidence="3" type="ORF">SAMN05216447_10184</name>
</gene>
<dbReference type="AlphaFoldDB" id="A0A1H9N182"/>
<dbReference type="Proteomes" id="UP000199128">
    <property type="component" value="Unassembled WGS sequence"/>
</dbReference>
<keyword evidence="6" id="KW-1185">Reference proteome</keyword>
<evidence type="ECO:0000313" key="4">
    <source>
        <dbReference type="EMBL" id="SER29425.1"/>
    </source>
</evidence>
<dbReference type="PANTHER" id="PTHR48081">
    <property type="entry name" value="AB HYDROLASE SUPERFAMILY PROTEIN C4A8.06C"/>
    <property type="match status" value="1"/>
</dbReference>
<evidence type="ECO:0000313" key="3">
    <source>
        <dbReference type="EMBL" id="SEH36638.1"/>
    </source>
</evidence>
<evidence type="ECO:0000313" key="6">
    <source>
        <dbReference type="Proteomes" id="UP000199135"/>
    </source>
</evidence>
<dbReference type="Gene3D" id="3.40.50.1820">
    <property type="entry name" value="alpha/beta hydrolase"/>
    <property type="match status" value="1"/>
</dbReference>
<dbReference type="EMBL" id="FNWT01000001">
    <property type="protein sequence ID" value="SEH36638.1"/>
    <property type="molecule type" value="Genomic_DNA"/>
</dbReference>
<dbReference type="Pfam" id="PF07859">
    <property type="entry name" value="Abhydrolase_3"/>
    <property type="match status" value="1"/>
</dbReference>
<organism evidence="4 5">
    <name type="scientific">Parafannyhessea umbonata</name>
    <dbReference type="NCBI Taxonomy" id="604330"/>
    <lineage>
        <taxon>Bacteria</taxon>
        <taxon>Bacillati</taxon>
        <taxon>Actinomycetota</taxon>
        <taxon>Coriobacteriia</taxon>
        <taxon>Coriobacteriales</taxon>
        <taxon>Atopobiaceae</taxon>
        <taxon>Parafannyhessea</taxon>
    </lineage>
</organism>
<evidence type="ECO:0000313" key="5">
    <source>
        <dbReference type="Proteomes" id="UP000199128"/>
    </source>
</evidence>
<keyword evidence="1" id="KW-0378">Hydrolase</keyword>
<sequence>MASERELSYIASVKDEDVYAYRMRKELRYRTYCNELRVNDTSVKRSVWTDAGWLDLYFYYPRERTSDVVVFNFHGGGFCLGYWELDVPYCRLMADRSGAVVVNVDYPCSPEHKYPMTYTASYDAMVWCHRHAEELDIARGRFMTVGSSAGGNIAAAMVQMASRQGDFPIVGFAMNYPVLRMSLSREALDSSRAIANERSLQYIAWEYADLNQMGEPLASPTEAGPEVCWPDMLLNVAGFDSLKGEADDFRDLLVSRGTHVDYKNYPQAEHGFTHADLNEYRPDDSSDAWGRIARFIKAH</sequence>
<dbReference type="SUPFAM" id="SSF53474">
    <property type="entry name" value="alpha/beta-Hydrolases"/>
    <property type="match status" value="1"/>
</dbReference>
<evidence type="ECO:0000256" key="1">
    <source>
        <dbReference type="ARBA" id="ARBA00022801"/>
    </source>
</evidence>
<feature type="domain" description="Alpha/beta hydrolase fold-3" evidence="2">
    <location>
        <begin position="70"/>
        <end position="273"/>
    </location>
</feature>
<evidence type="ECO:0000259" key="2">
    <source>
        <dbReference type="Pfam" id="PF07859"/>
    </source>
</evidence>
<dbReference type="InterPro" id="IPR029058">
    <property type="entry name" value="AB_hydrolase_fold"/>
</dbReference>
<proteinExistence type="predicted"/>
<dbReference type="GO" id="GO:0016787">
    <property type="term" value="F:hydrolase activity"/>
    <property type="evidence" value="ECO:0007669"/>
    <property type="project" value="UniProtKB-KW"/>
</dbReference>
<dbReference type="Proteomes" id="UP000199135">
    <property type="component" value="Unassembled WGS sequence"/>
</dbReference>
<reference evidence="4" key="2">
    <citation type="submission" date="2016-10" db="EMBL/GenBank/DDBJ databases">
        <authorList>
            <person name="de Groot N.N."/>
        </authorList>
    </citation>
    <scope>NUCLEOTIDE SEQUENCE [LARGE SCALE GENOMIC DNA]</scope>
    <source>
        <strain evidence="4">KHGC19</strain>
    </source>
</reference>
<dbReference type="InterPro" id="IPR050300">
    <property type="entry name" value="GDXG_lipolytic_enzyme"/>
</dbReference>
<protein>
    <submittedName>
        <fullName evidence="4">Acetyl esterase</fullName>
    </submittedName>
</protein>
<accession>A0A1H9N182</accession>
<dbReference type="InterPro" id="IPR013094">
    <property type="entry name" value="AB_hydrolase_3"/>
</dbReference>
<dbReference type="RefSeq" id="WP_159443949.1">
    <property type="nucleotide sequence ID" value="NZ_FNWT01000001.1"/>
</dbReference>
<reference evidence="5 6" key="1">
    <citation type="submission" date="2016-10" db="EMBL/GenBank/DDBJ databases">
        <authorList>
            <person name="Varghese N."/>
            <person name="Submissions S."/>
        </authorList>
    </citation>
    <scope>NUCLEOTIDE SEQUENCE [LARGE SCALE GENOMIC DNA]</scope>
    <source>
        <strain evidence="5">KHGC19</strain>
        <strain evidence="3 6">WCP15</strain>
    </source>
</reference>